<evidence type="ECO:0000256" key="5">
    <source>
        <dbReference type="ARBA" id="ARBA00022840"/>
    </source>
</evidence>
<reference evidence="8" key="1">
    <citation type="journal article" date="2019" name="Database">
        <title>The radish genome database (RadishGD): an integrated information resource for radish genomics.</title>
        <authorList>
            <person name="Yu H.J."/>
            <person name="Baek S."/>
            <person name="Lee Y.J."/>
            <person name="Cho A."/>
            <person name="Mun J.H."/>
        </authorList>
    </citation>
    <scope>NUCLEOTIDE SEQUENCE [LARGE SCALE GENOMIC DNA]</scope>
    <source>
        <strain evidence="8">cv. WK10039</strain>
    </source>
</reference>
<feature type="region of interest" description="Disordered" evidence="6">
    <location>
        <begin position="22"/>
        <end position="41"/>
    </location>
</feature>
<reference evidence="9" key="2">
    <citation type="submission" date="2025-08" db="UniProtKB">
        <authorList>
            <consortium name="RefSeq"/>
        </authorList>
    </citation>
    <scope>IDENTIFICATION</scope>
    <source>
        <tissue evidence="9">Leaf</tissue>
    </source>
</reference>
<evidence type="ECO:0000256" key="3">
    <source>
        <dbReference type="ARBA" id="ARBA00022741"/>
    </source>
</evidence>
<evidence type="ECO:0000313" key="9">
    <source>
        <dbReference type="RefSeq" id="XP_056859597.1"/>
    </source>
</evidence>
<evidence type="ECO:0000256" key="2">
    <source>
        <dbReference type="ARBA" id="ARBA00022679"/>
    </source>
</evidence>
<dbReference type="GO" id="GO:0005524">
    <property type="term" value="F:ATP binding"/>
    <property type="evidence" value="ECO:0007669"/>
    <property type="project" value="UniProtKB-KW"/>
</dbReference>
<keyword evidence="5" id="KW-0067">ATP-binding</keyword>
<evidence type="ECO:0000259" key="7">
    <source>
        <dbReference type="PROSITE" id="PS51285"/>
    </source>
</evidence>
<protein>
    <submittedName>
        <fullName evidence="9">Uncharacterized protein LOC130508243</fullName>
    </submittedName>
</protein>
<gene>
    <name evidence="9" type="primary">LOC130508243</name>
</gene>
<evidence type="ECO:0000313" key="8">
    <source>
        <dbReference type="Proteomes" id="UP000504610"/>
    </source>
</evidence>
<dbReference type="OrthoDB" id="3638488at2759"/>
<keyword evidence="2" id="KW-0808">Transferase</keyword>
<keyword evidence="4" id="KW-0418">Kinase</keyword>
<evidence type="ECO:0000256" key="4">
    <source>
        <dbReference type="ARBA" id="ARBA00022777"/>
    </source>
</evidence>
<name>A0A9W3D772_RAPSA</name>
<dbReference type="RefSeq" id="XP_056859597.1">
    <property type="nucleotide sequence ID" value="XM_057003617.1"/>
</dbReference>
<dbReference type="PROSITE" id="PS51285">
    <property type="entry name" value="AGC_KINASE_CTER"/>
    <property type="match status" value="1"/>
</dbReference>
<keyword evidence="8" id="KW-1185">Reference proteome</keyword>
<keyword evidence="3" id="KW-0547">Nucleotide-binding</keyword>
<feature type="compositionally biased region" description="Polar residues" evidence="6">
    <location>
        <begin position="26"/>
        <end position="39"/>
    </location>
</feature>
<organism evidence="8 9">
    <name type="scientific">Raphanus sativus</name>
    <name type="common">Radish</name>
    <name type="synonym">Raphanus raphanistrum var. sativus</name>
    <dbReference type="NCBI Taxonomy" id="3726"/>
    <lineage>
        <taxon>Eukaryota</taxon>
        <taxon>Viridiplantae</taxon>
        <taxon>Streptophyta</taxon>
        <taxon>Embryophyta</taxon>
        <taxon>Tracheophyta</taxon>
        <taxon>Spermatophyta</taxon>
        <taxon>Magnoliopsida</taxon>
        <taxon>eudicotyledons</taxon>
        <taxon>Gunneridae</taxon>
        <taxon>Pentapetalae</taxon>
        <taxon>rosids</taxon>
        <taxon>malvids</taxon>
        <taxon>Brassicales</taxon>
        <taxon>Brassicaceae</taxon>
        <taxon>Brassiceae</taxon>
        <taxon>Raphanus</taxon>
    </lineage>
</organism>
<dbReference type="KEGG" id="rsz:130508243"/>
<dbReference type="InterPro" id="IPR000961">
    <property type="entry name" value="AGC-kinase_C"/>
</dbReference>
<keyword evidence="1" id="KW-0723">Serine/threonine-protein kinase</keyword>
<dbReference type="FunFam" id="3.30.200.20:FF:000063">
    <property type="entry name" value="Non-specific serine/threonine protein kinase"/>
    <property type="match status" value="1"/>
</dbReference>
<dbReference type="AlphaFoldDB" id="A0A9W3D772"/>
<sequence length="106" mass="11853">MEAAYKPEVNDELDTQNFMKFDEVNSPATERTKSGTSRKNLAPKDLSFVGYTYKNFDAVKGLRHSLEMARTMSLDRSPAEVMPVERISGEAAEAQMVSSMDDPMVI</sequence>
<dbReference type="Pfam" id="PF00433">
    <property type="entry name" value="Pkinase_C"/>
    <property type="match status" value="1"/>
</dbReference>
<accession>A0A9W3D772</accession>
<proteinExistence type="predicted"/>
<dbReference type="InterPro" id="IPR017892">
    <property type="entry name" value="Pkinase_C"/>
</dbReference>
<dbReference type="Proteomes" id="UP000504610">
    <property type="component" value="Chromosome 2"/>
</dbReference>
<dbReference type="GeneID" id="130508243"/>
<feature type="domain" description="AGC-kinase C-terminal" evidence="7">
    <location>
        <begin position="1"/>
        <end position="63"/>
    </location>
</feature>
<evidence type="ECO:0000256" key="6">
    <source>
        <dbReference type="SAM" id="MobiDB-lite"/>
    </source>
</evidence>
<evidence type="ECO:0000256" key="1">
    <source>
        <dbReference type="ARBA" id="ARBA00022527"/>
    </source>
</evidence>
<dbReference type="GO" id="GO:0004674">
    <property type="term" value="F:protein serine/threonine kinase activity"/>
    <property type="evidence" value="ECO:0007669"/>
    <property type="project" value="UniProtKB-KW"/>
</dbReference>